<evidence type="ECO:0000313" key="2">
    <source>
        <dbReference type="Proteomes" id="UP001060215"/>
    </source>
</evidence>
<evidence type="ECO:0000313" key="1">
    <source>
        <dbReference type="EMBL" id="KAI8009347.1"/>
    </source>
</evidence>
<dbReference type="Proteomes" id="UP001060215">
    <property type="component" value="Chromosome 5"/>
</dbReference>
<reference evidence="1 2" key="1">
    <citation type="journal article" date="2022" name="Plant J.">
        <title>Chromosome-level genome of Camellia lanceoleosa provides a valuable resource for understanding genome evolution and self-incompatibility.</title>
        <authorList>
            <person name="Gong W."/>
            <person name="Xiao S."/>
            <person name="Wang L."/>
            <person name="Liao Z."/>
            <person name="Chang Y."/>
            <person name="Mo W."/>
            <person name="Hu G."/>
            <person name="Li W."/>
            <person name="Zhao G."/>
            <person name="Zhu H."/>
            <person name="Hu X."/>
            <person name="Ji K."/>
            <person name="Xiang X."/>
            <person name="Song Q."/>
            <person name="Yuan D."/>
            <person name="Jin S."/>
            <person name="Zhang L."/>
        </authorList>
    </citation>
    <scope>NUCLEOTIDE SEQUENCE [LARGE SCALE GENOMIC DNA]</scope>
    <source>
        <strain evidence="1">SQ_2022a</strain>
    </source>
</reference>
<name>A0ACC0H747_9ERIC</name>
<dbReference type="EMBL" id="CM045762">
    <property type="protein sequence ID" value="KAI8009347.1"/>
    <property type="molecule type" value="Genomic_DNA"/>
</dbReference>
<keyword evidence="1" id="KW-0413">Isomerase</keyword>
<sequence>MSVLIVTSLGDIVVDLHTNLYPLTTKNFLKLCKMKHKRKTFKAPCTMDEALRVRASPSLPHTMDGASSLYVSRMKQKRKRKTFKALCTMDEALHVQASPSLPRTMDEASSPYVSRMKRKKKTFKAPCTIDEASHMRASPSLPRTMDRASSLSVSSPHTVSTTSTRRGRGFLQGIKEWGTGTKIQDKLVYCPDEFKEVCMRLCRTSWKDHKSKKKSKYWVPFKNDPNIASRVPSNKMPTQWRKLVQY</sequence>
<proteinExistence type="predicted"/>
<comment type="caution">
    <text evidence="1">The sequence shown here is derived from an EMBL/GenBank/DDBJ whole genome shotgun (WGS) entry which is preliminary data.</text>
</comment>
<keyword evidence="2" id="KW-1185">Reference proteome</keyword>
<gene>
    <name evidence="1" type="ORF">LOK49_LG06G01562</name>
</gene>
<accession>A0ACC0H747</accession>
<organism evidence="1 2">
    <name type="scientific">Camellia lanceoleosa</name>
    <dbReference type="NCBI Taxonomy" id="1840588"/>
    <lineage>
        <taxon>Eukaryota</taxon>
        <taxon>Viridiplantae</taxon>
        <taxon>Streptophyta</taxon>
        <taxon>Embryophyta</taxon>
        <taxon>Tracheophyta</taxon>
        <taxon>Spermatophyta</taxon>
        <taxon>Magnoliopsida</taxon>
        <taxon>eudicotyledons</taxon>
        <taxon>Gunneridae</taxon>
        <taxon>Pentapetalae</taxon>
        <taxon>asterids</taxon>
        <taxon>Ericales</taxon>
        <taxon>Theaceae</taxon>
        <taxon>Camellia</taxon>
    </lineage>
</organism>
<protein>
    <submittedName>
        <fullName evidence="1">Peptidyl-prolyl cis-trans isomerase CYP59</fullName>
    </submittedName>
</protein>